<organism evidence="1">
    <name type="scientific">Myoviridae sp. ct5xZ3</name>
    <dbReference type="NCBI Taxonomy" id="2827601"/>
    <lineage>
        <taxon>Viruses</taxon>
        <taxon>Duplodnaviria</taxon>
        <taxon>Heunggongvirae</taxon>
        <taxon>Uroviricota</taxon>
        <taxon>Caudoviricetes</taxon>
    </lineage>
</organism>
<protein>
    <submittedName>
        <fullName evidence="1">Endonuclease III</fullName>
    </submittedName>
</protein>
<dbReference type="EMBL" id="BK057794">
    <property type="protein sequence ID" value="DAE92101.1"/>
    <property type="molecule type" value="Genomic_DNA"/>
</dbReference>
<name>A0A8S5RS74_9CAUD</name>
<sequence>MAKEKKFSLNRKQYNEVRKMDHTQMNEWAEKIFDYGYKVGADQNKGITDQEIRKALSTVKGIGEKKIEAIMEAIAAKR</sequence>
<proteinExistence type="predicted"/>
<accession>A0A8S5RS74</accession>
<keyword evidence="1" id="KW-0540">Nuclease</keyword>
<keyword evidence="1" id="KW-0378">Hydrolase</keyword>
<reference evidence="1" key="1">
    <citation type="journal article" date="2021" name="Proc. Natl. Acad. Sci. U.S.A.">
        <title>A Catalog of Tens of Thousands of Viruses from Human Metagenomes Reveals Hidden Associations with Chronic Diseases.</title>
        <authorList>
            <person name="Tisza M.J."/>
            <person name="Buck C.B."/>
        </authorList>
    </citation>
    <scope>NUCLEOTIDE SEQUENCE</scope>
    <source>
        <strain evidence="1">Ct5xZ3</strain>
    </source>
</reference>
<keyword evidence="1" id="KW-0255">Endonuclease</keyword>
<evidence type="ECO:0000313" key="1">
    <source>
        <dbReference type="EMBL" id="DAE92101.1"/>
    </source>
</evidence>
<dbReference type="GO" id="GO:0004519">
    <property type="term" value="F:endonuclease activity"/>
    <property type="evidence" value="ECO:0007669"/>
    <property type="project" value="UniProtKB-KW"/>
</dbReference>